<dbReference type="GO" id="GO:0009088">
    <property type="term" value="P:threonine biosynthetic process"/>
    <property type="evidence" value="ECO:0007669"/>
    <property type="project" value="TreeGrafter"/>
</dbReference>
<dbReference type="SUPFAM" id="SSF56112">
    <property type="entry name" value="Protein kinase-like (PK-like)"/>
    <property type="match status" value="1"/>
</dbReference>
<protein>
    <recommendedName>
        <fullName evidence="2">Aminoglycoside phosphotransferase domain-containing protein</fullName>
    </recommendedName>
</protein>
<sequence length="384" mass="43879">MSSHLGQFGVKGIQSERHWPAITLQEAQTVLSHFASVTTSPDHILWHGQRPFSATALLKTTDQSTFFIKRHSNHLRNQNALSSEHHFMHHLAGHHLPINLPLLTRDHTRTVSSDHSTYEIFRPIAGLDLYRNVQSWEPYLNVEHAFTAGKELAKLHLASETYHAPKRTGQLLLSCFDVITQPDLLTGLQQWIPTQPGLSDTLKRYPWRKDIALFFPFHHQLKPYLSSIQSCWGHGDWHPSNLFWQNNQPSSSISGIFDFGMSNQTCTVYDLAVALERTMISWLSSTYTITWDRLQSFLKGYQSKRSLSPAECHLLIHFLPLVHLEFALSEVSYYDQLVLDSLSADSAYYDYLLGHGEWFSSSTGQAFLEELKNILITGSQHVLD</sequence>
<dbReference type="Proteomes" id="UP000316313">
    <property type="component" value="Chromosome"/>
</dbReference>
<dbReference type="KEGG" id="ssam:E3D00_05855"/>
<reference evidence="3 4" key="1">
    <citation type="submission" date="2019-03" db="EMBL/GenBank/DDBJ databases">
        <title>The complete genome sequence of Swingsia samuiensis NBRC107927(T).</title>
        <authorList>
            <person name="Chua K.-O."/>
            <person name="Chan K.-G."/>
            <person name="See-Too W.-S."/>
        </authorList>
    </citation>
    <scope>NUCLEOTIDE SEQUENCE [LARGE SCALE GENOMIC DNA]</scope>
    <source>
        <strain evidence="3 4">AH83</strain>
    </source>
</reference>
<organism evidence="3 4">
    <name type="scientific">Swingsia samuiensis</name>
    <dbReference type="NCBI Taxonomy" id="1293412"/>
    <lineage>
        <taxon>Bacteria</taxon>
        <taxon>Pseudomonadati</taxon>
        <taxon>Pseudomonadota</taxon>
        <taxon>Alphaproteobacteria</taxon>
        <taxon>Acetobacterales</taxon>
        <taxon>Acetobacteraceae</taxon>
        <taxon>Swingsia</taxon>
    </lineage>
</organism>
<dbReference type="PANTHER" id="PTHR21064">
    <property type="entry name" value="AMINOGLYCOSIDE PHOSPHOTRANSFERASE DOMAIN-CONTAINING PROTEIN-RELATED"/>
    <property type="match status" value="1"/>
</dbReference>
<dbReference type="Pfam" id="PF01636">
    <property type="entry name" value="APH"/>
    <property type="match status" value="1"/>
</dbReference>
<dbReference type="OrthoDB" id="3266537at2"/>
<evidence type="ECO:0000259" key="2">
    <source>
        <dbReference type="Pfam" id="PF01636"/>
    </source>
</evidence>
<comment type="similarity">
    <text evidence="1">Belongs to the pseudomonas-type ThrB family.</text>
</comment>
<proteinExistence type="inferred from homology"/>
<dbReference type="AlphaFoldDB" id="A0A4Y6UL74"/>
<keyword evidence="4" id="KW-1185">Reference proteome</keyword>
<dbReference type="GO" id="GO:0004413">
    <property type="term" value="F:homoserine kinase activity"/>
    <property type="evidence" value="ECO:0007669"/>
    <property type="project" value="TreeGrafter"/>
</dbReference>
<dbReference type="RefSeq" id="WP_141460793.1">
    <property type="nucleotide sequence ID" value="NZ_CP038141.1"/>
</dbReference>
<name>A0A4Y6UL74_9PROT</name>
<evidence type="ECO:0000313" key="4">
    <source>
        <dbReference type="Proteomes" id="UP000316313"/>
    </source>
</evidence>
<gene>
    <name evidence="3" type="ORF">E3D00_05855</name>
</gene>
<evidence type="ECO:0000313" key="3">
    <source>
        <dbReference type="EMBL" id="QDH17141.1"/>
    </source>
</evidence>
<dbReference type="PANTHER" id="PTHR21064:SF6">
    <property type="entry name" value="AMINOGLYCOSIDE PHOSPHOTRANSFERASE DOMAIN-CONTAINING PROTEIN"/>
    <property type="match status" value="1"/>
</dbReference>
<accession>A0A4Y6UL74</accession>
<dbReference type="Gene3D" id="3.90.1200.10">
    <property type="match status" value="1"/>
</dbReference>
<dbReference type="EMBL" id="CP038141">
    <property type="protein sequence ID" value="QDH17141.1"/>
    <property type="molecule type" value="Genomic_DNA"/>
</dbReference>
<feature type="domain" description="Aminoglycoside phosphotransferase" evidence="2">
    <location>
        <begin position="55"/>
        <end position="282"/>
    </location>
</feature>
<dbReference type="InterPro" id="IPR011009">
    <property type="entry name" value="Kinase-like_dom_sf"/>
</dbReference>
<evidence type="ECO:0000256" key="1">
    <source>
        <dbReference type="ARBA" id="ARBA00038240"/>
    </source>
</evidence>
<dbReference type="InterPro" id="IPR050249">
    <property type="entry name" value="Pseudomonas-type_ThrB"/>
</dbReference>
<dbReference type="InterPro" id="IPR002575">
    <property type="entry name" value="Aminoglycoside_PTrfase"/>
</dbReference>